<dbReference type="Proteomes" id="UP001183414">
    <property type="component" value="Unassembled WGS sequence"/>
</dbReference>
<gene>
    <name evidence="1" type="ORF">RM572_00580</name>
</gene>
<keyword evidence="2" id="KW-1185">Reference proteome</keyword>
<organism evidence="1 2">
    <name type="scientific">Streptomyces hazeniae</name>
    <dbReference type="NCBI Taxonomy" id="3075538"/>
    <lineage>
        <taxon>Bacteria</taxon>
        <taxon>Bacillati</taxon>
        <taxon>Actinomycetota</taxon>
        <taxon>Actinomycetes</taxon>
        <taxon>Kitasatosporales</taxon>
        <taxon>Streptomycetaceae</taxon>
        <taxon>Streptomyces</taxon>
    </lineage>
</organism>
<proteinExistence type="predicted"/>
<dbReference type="RefSeq" id="WP_311671276.1">
    <property type="nucleotide sequence ID" value="NZ_JAVREQ010000001.1"/>
</dbReference>
<accession>A0ABU2NKY6</accession>
<protein>
    <submittedName>
        <fullName evidence="1">Uncharacterized protein</fullName>
    </submittedName>
</protein>
<sequence length="156" mass="16642">MHATTVRDLLTATADHLDTLRPTTPVQEFTVHGALATAARLLHHQPEAQADLHTAEADHARAERLLIVAEHRGHGADEAREEADLALNHRYAAAAVLALVNQTVANDVQAALRVLDTPEEGANPAQVAAALRDAAERLARDATGLLNHIPVQRPAA</sequence>
<reference evidence="2" key="1">
    <citation type="submission" date="2023-07" db="EMBL/GenBank/DDBJ databases">
        <title>30 novel species of actinomycetes from the DSMZ collection.</title>
        <authorList>
            <person name="Nouioui I."/>
        </authorList>
    </citation>
    <scope>NUCLEOTIDE SEQUENCE [LARGE SCALE GENOMIC DNA]</scope>
    <source>
        <strain evidence="2">DSM 42041</strain>
    </source>
</reference>
<comment type="caution">
    <text evidence="1">The sequence shown here is derived from an EMBL/GenBank/DDBJ whole genome shotgun (WGS) entry which is preliminary data.</text>
</comment>
<name>A0ABU2NKY6_9ACTN</name>
<dbReference type="EMBL" id="JAVREQ010000001">
    <property type="protein sequence ID" value="MDT0377271.1"/>
    <property type="molecule type" value="Genomic_DNA"/>
</dbReference>
<evidence type="ECO:0000313" key="2">
    <source>
        <dbReference type="Proteomes" id="UP001183414"/>
    </source>
</evidence>
<evidence type="ECO:0000313" key="1">
    <source>
        <dbReference type="EMBL" id="MDT0377271.1"/>
    </source>
</evidence>